<dbReference type="PANTHER" id="PTHR45846">
    <property type="entry name" value="TRNA-DIHYDROURIDINE(47) SYNTHASE [NAD(P)(+)]-LIKE"/>
    <property type="match status" value="1"/>
</dbReference>
<dbReference type="RefSeq" id="WP_009481687.1">
    <property type="nucleotide sequence ID" value="NZ_BAFE01000027.1"/>
</dbReference>
<dbReference type="InterPro" id="IPR018517">
    <property type="entry name" value="tRNA_hU_synthase_CS"/>
</dbReference>
<sequence length="431" mass="45834">MTATLPYPTGSRDTTARDTGRDTGVSDVPTTDAPATPTSRPVLPPLQLGCVTVPTPVVLAPMAGITNRAFRRLCREFGESAGVGESGRCLYVSEMITSRALVERTPESMRLITHDPDENPRSVQLYGVDPATVRAAVRLLVTEDRADHIDLNFGCPVPKVTRKGGGSALPWKTELFRGIVAGAVAEAEPYGVPVTVKMRKGIDDDHLTYLDAGRIARDSGAAAVALHGRTASQSYSGTADWDAIARLRETLPDVPILGNGDIWSAEDALDMVARTGVDGVVVGRGCLGRPWLFADLVSAFAGGDTRVRPSLGEVGAALRRHAVYLTEFYDGDENRACRDIRKHIAWYLKGFPAGHEIRHRLALVDALTDIDDLLAALPADAPWPGGPAEGPRGRAGSPRQVALPDGWLDTQELTGAAARIVAQAELSVSGG</sequence>
<dbReference type="InterPro" id="IPR024036">
    <property type="entry name" value="tRNA-dHydroUridine_Synthase_C"/>
</dbReference>
<dbReference type="Gene3D" id="1.10.1200.80">
    <property type="entry name" value="Putative flavin oxidoreducatase, domain 2"/>
    <property type="match status" value="1"/>
</dbReference>
<evidence type="ECO:0000256" key="1">
    <source>
        <dbReference type="ARBA" id="ARBA00001917"/>
    </source>
</evidence>
<feature type="domain" description="DUS-like FMN-binding" evidence="8">
    <location>
        <begin position="59"/>
        <end position="369"/>
    </location>
</feature>
<dbReference type="OrthoDB" id="9764501at2"/>
<keyword evidence="2" id="KW-0285">Flavoprotein</keyword>
<proteinExistence type="predicted"/>
<dbReference type="CDD" id="cd02801">
    <property type="entry name" value="DUS_like_FMN"/>
    <property type="match status" value="1"/>
</dbReference>
<evidence type="ECO:0000256" key="2">
    <source>
        <dbReference type="ARBA" id="ARBA00022630"/>
    </source>
</evidence>
<reference evidence="9 10" key="1">
    <citation type="submission" date="2012-02" db="EMBL/GenBank/DDBJ databases">
        <title>Whole genome shotgun sequence of Mobilicoccus pelagius NBRC 104925.</title>
        <authorList>
            <person name="Yoshida Y."/>
            <person name="Hosoyama A."/>
            <person name="Tsuchikane K."/>
            <person name="Katsumata H."/>
            <person name="Yamazaki S."/>
            <person name="Fujita N."/>
        </authorList>
    </citation>
    <scope>NUCLEOTIDE SEQUENCE [LARGE SCALE GENOMIC DNA]</scope>
    <source>
        <strain evidence="9 10">NBRC 104925</strain>
    </source>
</reference>
<keyword evidence="6" id="KW-0560">Oxidoreductase</keyword>
<dbReference type="GO" id="GO:0003723">
    <property type="term" value="F:RNA binding"/>
    <property type="evidence" value="ECO:0007669"/>
    <property type="project" value="TreeGrafter"/>
</dbReference>
<feature type="region of interest" description="Disordered" evidence="7">
    <location>
        <begin position="1"/>
        <end position="42"/>
    </location>
</feature>
<evidence type="ECO:0000256" key="7">
    <source>
        <dbReference type="SAM" id="MobiDB-lite"/>
    </source>
</evidence>
<dbReference type="PROSITE" id="PS01136">
    <property type="entry name" value="UPF0034"/>
    <property type="match status" value="1"/>
</dbReference>
<organism evidence="9 10">
    <name type="scientific">Mobilicoccus pelagius NBRC 104925</name>
    <dbReference type="NCBI Taxonomy" id="1089455"/>
    <lineage>
        <taxon>Bacteria</taxon>
        <taxon>Bacillati</taxon>
        <taxon>Actinomycetota</taxon>
        <taxon>Actinomycetes</taxon>
        <taxon>Micrococcales</taxon>
        <taxon>Dermatophilaceae</taxon>
        <taxon>Mobilicoccus</taxon>
    </lineage>
</organism>
<dbReference type="PANTHER" id="PTHR45846:SF1">
    <property type="entry name" value="TRNA-DIHYDROURIDINE(47) SYNTHASE [NAD(P)(+)]-LIKE"/>
    <property type="match status" value="1"/>
</dbReference>
<dbReference type="Gene3D" id="3.20.20.70">
    <property type="entry name" value="Aldolase class I"/>
    <property type="match status" value="1"/>
</dbReference>
<evidence type="ECO:0000259" key="8">
    <source>
        <dbReference type="Pfam" id="PF01207"/>
    </source>
</evidence>
<dbReference type="Pfam" id="PF01207">
    <property type="entry name" value="Dus"/>
    <property type="match status" value="1"/>
</dbReference>
<feature type="compositionally biased region" description="Low complexity" evidence="7">
    <location>
        <begin position="22"/>
        <end position="41"/>
    </location>
</feature>
<feature type="region of interest" description="Disordered" evidence="7">
    <location>
        <begin position="381"/>
        <end position="401"/>
    </location>
</feature>
<evidence type="ECO:0000256" key="3">
    <source>
        <dbReference type="ARBA" id="ARBA00022643"/>
    </source>
</evidence>
<dbReference type="STRING" id="1089455.MOPEL_029_00680"/>
<dbReference type="GO" id="GO:0050660">
    <property type="term" value="F:flavin adenine dinucleotide binding"/>
    <property type="evidence" value="ECO:0007669"/>
    <property type="project" value="InterPro"/>
</dbReference>
<gene>
    <name evidence="9" type="ORF">MOPEL_029_00680</name>
</gene>
<dbReference type="GO" id="GO:0017150">
    <property type="term" value="F:tRNA dihydrouridine synthase activity"/>
    <property type="evidence" value="ECO:0007669"/>
    <property type="project" value="InterPro"/>
</dbReference>
<keyword evidence="3" id="KW-0288">FMN</keyword>
<evidence type="ECO:0000256" key="6">
    <source>
        <dbReference type="ARBA" id="ARBA00023002"/>
    </source>
</evidence>
<name>H5UPY4_9MICO</name>
<evidence type="ECO:0000256" key="4">
    <source>
        <dbReference type="ARBA" id="ARBA00022694"/>
    </source>
</evidence>
<comment type="cofactor">
    <cofactor evidence="1">
        <name>FMN</name>
        <dbReference type="ChEBI" id="CHEBI:58210"/>
    </cofactor>
</comment>
<evidence type="ECO:0000313" key="9">
    <source>
        <dbReference type="EMBL" id="GAB47789.1"/>
    </source>
</evidence>
<keyword evidence="4" id="KW-0819">tRNA processing</keyword>
<dbReference type="InterPro" id="IPR013785">
    <property type="entry name" value="Aldolase_TIM"/>
</dbReference>
<evidence type="ECO:0000256" key="5">
    <source>
        <dbReference type="ARBA" id="ARBA00022857"/>
    </source>
</evidence>
<dbReference type="AlphaFoldDB" id="H5UPY4"/>
<accession>H5UPY4</accession>
<comment type="caution">
    <text evidence="9">The sequence shown here is derived from an EMBL/GenBank/DDBJ whole genome shotgun (WGS) entry which is preliminary data.</text>
</comment>
<dbReference type="InterPro" id="IPR004652">
    <property type="entry name" value="DusB-like"/>
</dbReference>
<evidence type="ECO:0000313" key="10">
    <source>
        <dbReference type="Proteomes" id="UP000004367"/>
    </source>
</evidence>
<dbReference type="NCBIfam" id="TIGR00737">
    <property type="entry name" value="nifR3_yhdG"/>
    <property type="match status" value="1"/>
</dbReference>
<dbReference type="SUPFAM" id="SSF51395">
    <property type="entry name" value="FMN-linked oxidoreductases"/>
    <property type="match status" value="1"/>
</dbReference>
<keyword evidence="5" id="KW-0521">NADP</keyword>
<dbReference type="Proteomes" id="UP000004367">
    <property type="component" value="Unassembled WGS sequence"/>
</dbReference>
<dbReference type="eggNOG" id="COG0042">
    <property type="taxonomic scope" value="Bacteria"/>
</dbReference>
<dbReference type="InterPro" id="IPR035587">
    <property type="entry name" value="DUS-like_FMN-bd"/>
</dbReference>
<keyword evidence="10" id="KW-1185">Reference proteome</keyword>
<protein>
    <submittedName>
        <fullName evidence="9">Putative tRNA-dihydrouridine synthase</fullName>
    </submittedName>
</protein>
<dbReference type="EMBL" id="BAFE01000027">
    <property type="protein sequence ID" value="GAB47789.1"/>
    <property type="molecule type" value="Genomic_DNA"/>
</dbReference>